<feature type="transmembrane region" description="Helical" evidence="1">
    <location>
        <begin position="54"/>
        <end position="76"/>
    </location>
</feature>
<feature type="transmembrane region" description="Helical" evidence="1">
    <location>
        <begin position="6"/>
        <end position="33"/>
    </location>
</feature>
<keyword evidence="1" id="KW-0472">Membrane</keyword>
<protein>
    <submittedName>
        <fullName evidence="2">Uncharacterized protein</fullName>
    </submittedName>
</protein>
<keyword evidence="1" id="KW-1133">Transmembrane helix</keyword>
<name>A0A8S5SMR7_9CAUD</name>
<accession>A0A8S5SMR7</accession>
<proteinExistence type="predicted"/>
<keyword evidence="1" id="KW-0812">Transmembrane</keyword>
<evidence type="ECO:0000313" key="2">
    <source>
        <dbReference type="EMBL" id="DAF52254.1"/>
    </source>
</evidence>
<sequence length="82" mass="8851">MGYSGVYFFMFASLTIIKLCELMLAALALIVAFGLCSQARSHCCPVGFMGVRGLTVKLAIAVSYQTLTTLLIVILGDLSWLN</sequence>
<dbReference type="EMBL" id="BK032631">
    <property type="protein sequence ID" value="DAF52254.1"/>
    <property type="molecule type" value="Genomic_DNA"/>
</dbReference>
<organism evidence="2">
    <name type="scientific">Podoviridae sp. ctIKM86</name>
    <dbReference type="NCBI Taxonomy" id="2827729"/>
    <lineage>
        <taxon>Viruses</taxon>
        <taxon>Duplodnaviria</taxon>
        <taxon>Heunggongvirae</taxon>
        <taxon>Uroviricota</taxon>
        <taxon>Caudoviricetes</taxon>
    </lineage>
</organism>
<reference evidence="2" key="1">
    <citation type="journal article" date="2021" name="Proc. Natl. Acad. Sci. U.S.A.">
        <title>A Catalog of Tens of Thousands of Viruses from Human Metagenomes Reveals Hidden Associations with Chronic Diseases.</title>
        <authorList>
            <person name="Tisza M.J."/>
            <person name="Buck C.B."/>
        </authorList>
    </citation>
    <scope>NUCLEOTIDE SEQUENCE</scope>
    <source>
        <strain evidence="2">CtIKM86</strain>
    </source>
</reference>
<evidence type="ECO:0000256" key="1">
    <source>
        <dbReference type="SAM" id="Phobius"/>
    </source>
</evidence>